<dbReference type="HOGENOM" id="CLU_079400_0_0_1"/>
<organism evidence="3 4">
    <name type="scientific">Sphaerobolus stellatus (strain SS14)</name>
    <dbReference type="NCBI Taxonomy" id="990650"/>
    <lineage>
        <taxon>Eukaryota</taxon>
        <taxon>Fungi</taxon>
        <taxon>Dikarya</taxon>
        <taxon>Basidiomycota</taxon>
        <taxon>Agaricomycotina</taxon>
        <taxon>Agaricomycetes</taxon>
        <taxon>Phallomycetidae</taxon>
        <taxon>Geastrales</taxon>
        <taxon>Sphaerobolaceae</taxon>
        <taxon>Sphaerobolus</taxon>
    </lineage>
</organism>
<dbReference type="PANTHER" id="PTHR10219:SF25">
    <property type="entry name" value="PLECKSTRIN HOMOLOGY DOMAIN-CONTAINING FAMILY A MEMBER 8"/>
    <property type="match status" value="1"/>
</dbReference>
<reference evidence="3 4" key="1">
    <citation type="submission" date="2014-06" db="EMBL/GenBank/DDBJ databases">
        <title>Evolutionary Origins and Diversification of the Mycorrhizal Mutualists.</title>
        <authorList>
            <consortium name="DOE Joint Genome Institute"/>
            <consortium name="Mycorrhizal Genomics Consortium"/>
            <person name="Kohler A."/>
            <person name="Kuo A."/>
            <person name="Nagy L.G."/>
            <person name="Floudas D."/>
            <person name="Copeland A."/>
            <person name="Barry K.W."/>
            <person name="Cichocki N."/>
            <person name="Veneault-Fourrey C."/>
            <person name="LaButti K."/>
            <person name="Lindquist E.A."/>
            <person name="Lipzen A."/>
            <person name="Lundell T."/>
            <person name="Morin E."/>
            <person name="Murat C."/>
            <person name="Riley R."/>
            <person name="Ohm R."/>
            <person name="Sun H."/>
            <person name="Tunlid A."/>
            <person name="Henrissat B."/>
            <person name="Grigoriev I.V."/>
            <person name="Hibbett D.S."/>
            <person name="Martin F."/>
        </authorList>
    </citation>
    <scope>NUCLEOTIDE SEQUENCE [LARGE SCALE GENOMIC DNA]</scope>
    <source>
        <strain evidence="3 4">SS14</strain>
    </source>
</reference>
<gene>
    <name evidence="3" type="ORF">M422DRAFT_52535</name>
</gene>
<dbReference type="Gene3D" id="1.10.3520.10">
    <property type="entry name" value="Glycolipid transfer protein"/>
    <property type="match status" value="1"/>
</dbReference>
<dbReference type="EMBL" id="KN837216">
    <property type="protein sequence ID" value="KIJ33201.1"/>
    <property type="molecule type" value="Genomic_DNA"/>
</dbReference>
<dbReference type="GO" id="GO:1902388">
    <property type="term" value="F:ceramide 1-phosphate transfer activity"/>
    <property type="evidence" value="ECO:0007669"/>
    <property type="project" value="TreeGrafter"/>
</dbReference>
<dbReference type="OrthoDB" id="205255at2759"/>
<feature type="domain" description="Glycolipid transfer protein" evidence="2">
    <location>
        <begin position="22"/>
        <end position="170"/>
    </location>
</feature>
<sequence>MTTYFDSVKKSFADVPVTDAGVDTVAFLEACEGLVGLFDLLGSTAFAAVTSDMNGNIKKVRTRYEANKATSDTLEHLVAAEKAEKKNTATEGLMWLLRGLNFTAIALQRSQADAAEELNVSFNKSYDGTLKKYHNFVVKGVFSVRIILYSSNHLAMKACPYRKDFYAKLGSPPERVQEEFEKWLTALDKILKRLNAFYEKGAYGTSI</sequence>
<evidence type="ECO:0000256" key="1">
    <source>
        <dbReference type="ARBA" id="ARBA00022448"/>
    </source>
</evidence>
<dbReference type="AlphaFoldDB" id="A0A0C9V771"/>
<protein>
    <recommendedName>
        <fullName evidence="2">Glycolipid transfer protein domain-containing protein</fullName>
    </recommendedName>
</protein>
<dbReference type="InterPro" id="IPR014830">
    <property type="entry name" value="Glycolipid_transfer_prot_dom"/>
</dbReference>
<evidence type="ECO:0000259" key="2">
    <source>
        <dbReference type="Pfam" id="PF08718"/>
    </source>
</evidence>
<evidence type="ECO:0000313" key="3">
    <source>
        <dbReference type="EMBL" id="KIJ33201.1"/>
    </source>
</evidence>
<dbReference type="SUPFAM" id="SSF110004">
    <property type="entry name" value="Glycolipid transfer protein, GLTP"/>
    <property type="match status" value="1"/>
</dbReference>
<evidence type="ECO:0000313" key="4">
    <source>
        <dbReference type="Proteomes" id="UP000054279"/>
    </source>
</evidence>
<dbReference type="InterPro" id="IPR036497">
    <property type="entry name" value="GLTP_sf"/>
</dbReference>
<accession>A0A0C9V771</accession>
<dbReference type="Proteomes" id="UP000054279">
    <property type="component" value="Unassembled WGS sequence"/>
</dbReference>
<dbReference type="GO" id="GO:0005829">
    <property type="term" value="C:cytosol"/>
    <property type="evidence" value="ECO:0007669"/>
    <property type="project" value="TreeGrafter"/>
</dbReference>
<name>A0A0C9V771_SPHS4</name>
<keyword evidence="1" id="KW-0813">Transport</keyword>
<dbReference type="GO" id="GO:1902387">
    <property type="term" value="F:ceramide 1-phosphate binding"/>
    <property type="evidence" value="ECO:0007669"/>
    <property type="project" value="TreeGrafter"/>
</dbReference>
<proteinExistence type="predicted"/>
<keyword evidence="4" id="KW-1185">Reference proteome</keyword>
<dbReference type="FunFam" id="1.10.3520.10:FF:000001">
    <property type="entry name" value="Pleckstrin domain-containing family A member 8"/>
    <property type="match status" value="1"/>
</dbReference>
<dbReference type="GO" id="GO:0016020">
    <property type="term" value="C:membrane"/>
    <property type="evidence" value="ECO:0007669"/>
    <property type="project" value="TreeGrafter"/>
</dbReference>
<dbReference type="PANTHER" id="PTHR10219">
    <property type="entry name" value="GLYCOLIPID TRANSFER PROTEIN-RELATED"/>
    <property type="match status" value="1"/>
</dbReference>
<dbReference type="Pfam" id="PF08718">
    <property type="entry name" value="GLTP"/>
    <property type="match status" value="1"/>
</dbReference>